<gene>
    <name evidence="2" type="ORF">HMPREF1056_02385</name>
</gene>
<evidence type="ECO:0000313" key="2">
    <source>
        <dbReference type="EMBL" id="EIY96497.1"/>
    </source>
</evidence>
<dbReference type="InterPro" id="IPR021823">
    <property type="entry name" value="DUF3408"/>
</dbReference>
<feature type="region of interest" description="Disordered" evidence="1">
    <location>
        <begin position="43"/>
        <end position="69"/>
    </location>
</feature>
<organism evidence="2 3">
    <name type="scientific">Bacteroides fragilis CL07T12C05</name>
    <dbReference type="NCBI Taxonomy" id="997883"/>
    <lineage>
        <taxon>Bacteria</taxon>
        <taxon>Pseudomonadati</taxon>
        <taxon>Bacteroidota</taxon>
        <taxon>Bacteroidia</taxon>
        <taxon>Bacteroidales</taxon>
        <taxon>Bacteroidaceae</taxon>
        <taxon>Bacteroides</taxon>
    </lineage>
</organism>
<protein>
    <recommendedName>
        <fullName evidence="4">DUF3408 domain-containing protein</fullName>
    </recommendedName>
</protein>
<dbReference type="HOGENOM" id="CLU_109344_2_0_10"/>
<dbReference type="Proteomes" id="UP000003879">
    <property type="component" value="Unassembled WGS sequence"/>
</dbReference>
<feature type="compositionally biased region" description="Basic and acidic residues" evidence="1">
    <location>
        <begin position="51"/>
        <end position="66"/>
    </location>
</feature>
<name>A0A0E2AQA5_BACFG</name>
<dbReference type="Pfam" id="PF11888">
    <property type="entry name" value="DUF3408"/>
    <property type="match status" value="1"/>
</dbReference>
<dbReference type="AlphaFoldDB" id="A0A0E2AQA5"/>
<evidence type="ECO:0000313" key="3">
    <source>
        <dbReference type="Proteomes" id="UP000003879"/>
    </source>
</evidence>
<evidence type="ECO:0000256" key="1">
    <source>
        <dbReference type="SAM" id="MobiDB-lite"/>
    </source>
</evidence>
<evidence type="ECO:0008006" key="4">
    <source>
        <dbReference type="Google" id="ProtNLM"/>
    </source>
</evidence>
<dbReference type="EMBL" id="AGXN01000012">
    <property type="protein sequence ID" value="EIY96497.1"/>
    <property type="molecule type" value="Genomic_DNA"/>
</dbReference>
<comment type="caution">
    <text evidence="2">The sequence shown here is derived from an EMBL/GenBank/DDBJ whole genome shotgun (WGS) entry which is preliminary data.</text>
</comment>
<sequence>MAKKSVKVDEDLIRGYMAGREPDNVSMNETSVQEILNEAITTEEEPVEEVVQEKPKPRKKKEESNYRQKYLMNTPMSGRVQVYLNRQLYEQIKNFLPVIAPETSIASYLSNIIAEHIELNIEEITQLYKERFSPPKI</sequence>
<reference evidence="2 3" key="1">
    <citation type="submission" date="2012-02" db="EMBL/GenBank/DDBJ databases">
        <title>The Genome Sequence of Bacteroides fragilis CL07T12C05.</title>
        <authorList>
            <consortium name="The Broad Institute Genome Sequencing Platform"/>
            <person name="Earl A."/>
            <person name="Ward D."/>
            <person name="Feldgarden M."/>
            <person name="Gevers D."/>
            <person name="Zitomersky N.L."/>
            <person name="Coyne M.J."/>
            <person name="Comstock L.E."/>
            <person name="Young S.K."/>
            <person name="Zeng Q."/>
            <person name="Gargeya S."/>
            <person name="Fitzgerald M."/>
            <person name="Haas B."/>
            <person name="Abouelleil A."/>
            <person name="Alvarado L."/>
            <person name="Arachchi H.M."/>
            <person name="Berlin A."/>
            <person name="Chapman S.B."/>
            <person name="Gearin G."/>
            <person name="Goldberg J."/>
            <person name="Griggs A."/>
            <person name="Gujja S."/>
            <person name="Hansen M."/>
            <person name="Heiman D."/>
            <person name="Howarth C."/>
            <person name="Larimer J."/>
            <person name="Lui A."/>
            <person name="MacDonald P.J.P."/>
            <person name="McCowen C."/>
            <person name="Montmayeur A."/>
            <person name="Murphy C."/>
            <person name="Neiman D."/>
            <person name="Pearson M."/>
            <person name="Priest M."/>
            <person name="Roberts A."/>
            <person name="Saif S."/>
            <person name="Shea T."/>
            <person name="Sisk P."/>
            <person name="Stolte C."/>
            <person name="Sykes S."/>
            <person name="Wortman J."/>
            <person name="Nusbaum C."/>
            <person name="Birren B."/>
        </authorList>
    </citation>
    <scope>NUCLEOTIDE SEQUENCE [LARGE SCALE GENOMIC DNA]</scope>
    <source>
        <strain evidence="2 3">CL07T12C05</strain>
    </source>
</reference>
<dbReference type="RefSeq" id="WP_005794039.1">
    <property type="nucleotide sequence ID" value="NZ_JH724215.1"/>
</dbReference>
<proteinExistence type="predicted"/>
<dbReference type="PATRIC" id="fig|997883.3.peg.2494"/>
<accession>A0A0E2AQA5</accession>